<dbReference type="SUPFAM" id="SSF50331">
    <property type="entry name" value="MOP-like"/>
    <property type="match status" value="1"/>
</dbReference>
<evidence type="ECO:0000256" key="1">
    <source>
        <dbReference type="ARBA" id="ARBA00022448"/>
    </source>
</evidence>
<keyword evidence="1" id="KW-0813">Transport</keyword>
<keyword evidence="3 5" id="KW-0067">ATP-binding</keyword>
<dbReference type="Pfam" id="PF08402">
    <property type="entry name" value="TOBE_2"/>
    <property type="match status" value="1"/>
</dbReference>
<evidence type="ECO:0000259" key="4">
    <source>
        <dbReference type="PROSITE" id="PS50893"/>
    </source>
</evidence>
<dbReference type="EMBL" id="JAEHHL010000002">
    <property type="protein sequence ID" value="MBK0398900.1"/>
    <property type="molecule type" value="Genomic_DNA"/>
</dbReference>
<dbReference type="GO" id="GO:0043190">
    <property type="term" value="C:ATP-binding cassette (ABC) transporter complex"/>
    <property type="evidence" value="ECO:0007669"/>
    <property type="project" value="InterPro"/>
</dbReference>
<dbReference type="FunFam" id="3.40.50.300:FF:000425">
    <property type="entry name" value="Probable ABC transporter, ATP-binding subunit"/>
    <property type="match status" value="1"/>
</dbReference>
<dbReference type="Gene3D" id="2.40.50.100">
    <property type="match status" value="1"/>
</dbReference>
<accession>A0A8J7SG87</accession>
<dbReference type="Pfam" id="PF00005">
    <property type="entry name" value="ABC_tran"/>
    <property type="match status" value="1"/>
</dbReference>
<protein>
    <submittedName>
        <fullName evidence="5">ABC transporter ATP-binding protein</fullName>
    </submittedName>
</protein>
<dbReference type="Proteomes" id="UP000655420">
    <property type="component" value="Unassembled WGS sequence"/>
</dbReference>
<reference evidence="5" key="1">
    <citation type="submission" date="2020-12" db="EMBL/GenBank/DDBJ databases">
        <title>Bacterial taxonomy.</title>
        <authorList>
            <person name="Pan X."/>
        </authorList>
    </citation>
    <scope>NUCLEOTIDE SEQUENCE</scope>
    <source>
        <strain evidence="5">M0105</strain>
    </source>
</reference>
<dbReference type="PROSITE" id="PS50893">
    <property type="entry name" value="ABC_TRANSPORTER_2"/>
    <property type="match status" value="1"/>
</dbReference>
<dbReference type="InterPro" id="IPR012340">
    <property type="entry name" value="NA-bd_OB-fold"/>
</dbReference>
<keyword evidence="6" id="KW-1185">Reference proteome</keyword>
<feature type="domain" description="ABC transporter" evidence="4">
    <location>
        <begin position="5"/>
        <end position="235"/>
    </location>
</feature>
<dbReference type="GO" id="GO:0016887">
    <property type="term" value="F:ATP hydrolysis activity"/>
    <property type="evidence" value="ECO:0007669"/>
    <property type="project" value="InterPro"/>
</dbReference>
<dbReference type="GO" id="GO:0022857">
    <property type="term" value="F:transmembrane transporter activity"/>
    <property type="evidence" value="ECO:0007669"/>
    <property type="project" value="InterPro"/>
</dbReference>
<dbReference type="AlphaFoldDB" id="A0A8J7SG87"/>
<dbReference type="InterPro" id="IPR013611">
    <property type="entry name" value="Transp-assoc_OB_typ2"/>
</dbReference>
<dbReference type="Gene3D" id="2.40.50.140">
    <property type="entry name" value="Nucleic acid-binding proteins"/>
    <property type="match status" value="1"/>
</dbReference>
<dbReference type="GO" id="GO:0015697">
    <property type="term" value="P:quaternary ammonium group transport"/>
    <property type="evidence" value="ECO:0007669"/>
    <property type="project" value="UniProtKB-ARBA"/>
</dbReference>
<organism evidence="5 6">
    <name type="scientific">Thermohalobaculum xanthum</name>
    <dbReference type="NCBI Taxonomy" id="2753746"/>
    <lineage>
        <taxon>Bacteria</taxon>
        <taxon>Pseudomonadati</taxon>
        <taxon>Pseudomonadota</taxon>
        <taxon>Alphaproteobacteria</taxon>
        <taxon>Rhodobacterales</taxon>
        <taxon>Paracoccaceae</taxon>
        <taxon>Thermohalobaculum</taxon>
    </lineage>
</organism>
<dbReference type="Gene3D" id="3.40.50.300">
    <property type="entry name" value="P-loop containing nucleotide triphosphate hydrolases"/>
    <property type="match status" value="1"/>
</dbReference>
<dbReference type="SMART" id="SM00382">
    <property type="entry name" value="AAA"/>
    <property type="match status" value="1"/>
</dbReference>
<dbReference type="InterPro" id="IPR003593">
    <property type="entry name" value="AAA+_ATPase"/>
</dbReference>
<dbReference type="SUPFAM" id="SSF52540">
    <property type="entry name" value="P-loop containing nucleoside triphosphate hydrolases"/>
    <property type="match status" value="1"/>
</dbReference>
<gene>
    <name evidence="5" type="ORF">H0I76_06845</name>
</gene>
<evidence type="ECO:0000256" key="2">
    <source>
        <dbReference type="ARBA" id="ARBA00022741"/>
    </source>
</evidence>
<dbReference type="PANTHER" id="PTHR42781:SF4">
    <property type="entry name" value="SPERMIDINE_PUTRESCINE IMPORT ATP-BINDING PROTEIN POTA"/>
    <property type="match status" value="1"/>
</dbReference>
<keyword evidence="2" id="KW-0547">Nucleotide-binding</keyword>
<dbReference type="GO" id="GO:0005524">
    <property type="term" value="F:ATP binding"/>
    <property type="evidence" value="ECO:0007669"/>
    <property type="project" value="UniProtKB-KW"/>
</dbReference>
<sequence length="355" mass="37601">MTAPVELVAITRDFGATRALDGVSLGLSAGEFAVLLGPSGCGKTTLLGILGGFLAPSAGHVLIGGQDVTALPPARRPTTTVFQDYALFPHMSVAQNVAFGLRMRGMRRLARMARADEMLALVGLQGAGTRRPHELSGGQRQRVALARALAVEPDVLLLDEPLGALDLKLRRQMQDELKSIQRRVGTTFVHVTHDQEEAMAIADRIVVMNGGRIEDEGTPQRVYLRPRSRFTAAFMGEINLVPARVGGAGDGHLLLETALGPVRLALKGDLSAVQPGARLALGIRPEHLRPDEAGLRIPGTVIETIFSGTHQRVRLQPSPAGPPLVAHLPQGARVAPGEAITLAFDPAAAVLLPEA</sequence>
<dbReference type="RefSeq" id="WP_200608610.1">
    <property type="nucleotide sequence ID" value="NZ_JAEHHL010000002.1"/>
</dbReference>
<evidence type="ECO:0000313" key="6">
    <source>
        <dbReference type="Proteomes" id="UP000655420"/>
    </source>
</evidence>
<dbReference type="InterPro" id="IPR003439">
    <property type="entry name" value="ABC_transporter-like_ATP-bd"/>
</dbReference>
<dbReference type="PROSITE" id="PS00211">
    <property type="entry name" value="ABC_TRANSPORTER_1"/>
    <property type="match status" value="1"/>
</dbReference>
<evidence type="ECO:0000256" key="3">
    <source>
        <dbReference type="ARBA" id="ARBA00022840"/>
    </source>
</evidence>
<comment type="caution">
    <text evidence="5">The sequence shown here is derived from an EMBL/GenBank/DDBJ whole genome shotgun (WGS) entry which is preliminary data.</text>
</comment>
<dbReference type="PANTHER" id="PTHR42781">
    <property type="entry name" value="SPERMIDINE/PUTRESCINE IMPORT ATP-BINDING PROTEIN POTA"/>
    <property type="match status" value="1"/>
</dbReference>
<proteinExistence type="predicted"/>
<name>A0A8J7SG87_9RHOB</name>
<dbReference type="InterPro" id="IPR027417">
    <property type="entry name" value="P-loop_NTPase"/>
</dbReference>
<dbReference type="InterPro" id="IPR050093">
    <property type="entry name" value="ABC_SmlMolc_Importer"/>
</dbReference>
<dbReference type="InterPro" id="IPR008995">
    <property type="entry name" value="Mo/tungstate-bd_C_term_dom"/>
</dbReference>
<evidence type="ECO:0000313" key="5">
    <source>
        <dbReference type="EMBL" id="MBK0398900.1"/>
    </source>
</evidence>
<dbReference type="InterPro" id="IPR017871">
    <property type="entry name" value="ABC_transporter-like_CS"/>
</dbReference>